<reference evidence="2" key="1">
    <citation type="submission" date="2020-05" db="EMBL/GenBank/DDBJ databases">
        <authorList>
            <person name="Chiriac C."/>
            <person name="Salcher M."/>
            <person name="Ghai R."/>
            <person name="Kavagutti S V."/>
        </authorList>
    </citation>
    <scope>NUCLEOTIDE SEQUENCE</scope>
</reference>
<gene>
    <name evidence="2" type="ORF">UFOPK1722_01034</name>
</gene>
<dbReference type="PANTHER" id="PTHR40469:SF2">
    <property type="entry name" value="GALACTOSE-BINDING DOMAIN-LIKE SUPERFAMILY PROTEIN"/>
    <property type="match status" value="1"/>
</dbReference>
<organism evidence="2">
    <name type="scientific">freshwater metagenome</name>
    <dbReference type="NCBI Taxonomy" id="449393"/>
    <lineage>
        <taxon>unclassified sequences</taxon>
        <taxon>metagenomes</taxon>
        <taxon>ecological metagenomes</taxon>
    </lineage>
</organism>
<protein>
    <submittedName>
        <fullName evidence="2">Unannotated protein</fullName>
    </submittedName>
</protein>
<proteinExistence type="predicted"/>
<dbReference type="Gene3D" id="3.40.50.880">
    <property type="match status" value="1"/>
</dbReference>
<sequence length="258" mass="29018">MTLRLQVVTGGHPFEAREFFEVFDRLAESEDLVWAPTTTPTIPDRDPPDVVLFYDMPGLRFTGGGDQPVIFPEPTPDQRRVFDELQRLGIGMVFMHHAVASWPAWDGFAELVGARFHYQPATLRGVDYPDSGYVFDVTHTVEVIDTTHPICEGLDGSFELTDELYCFPVFADDVVPVMRTRFPVDDAGRFFSADQAIRGRRDSNEGWTHPAGSDLVAWVKRAGNSRLAYLQFGDGPVTYGDANFRRILRNTILWSASP</sequence>
<dbReference type="SUPFAM" id="SSF52317">
    <property type="entry name" value="Class I glutamine amidotransferase-like"/>
    <property type="match status" value="1"/>
</dbReference>
<dbReference type="EMBL" id="CAEZTS010000083">
    <property type="protein sequence ID" value="CAB4580950.1"/>
    <property type="molecule type" value="Genomic_DNA"/>
</dbReference>
<dbReference type="InterPro" id="IPR029010">
    <property type="entry name" value="ThuA-like"/>
</dbReference>
<dbReference type="PANTHER" id="PTHR40469">
    <property type="entry name" value="SECRETED GLYCOSYL HYDROLASE"/>
    <property type="match status" value="1"/>
</dbReference>
<dbReference type="InterPro" id="IPR029062">
    <property type="entry name" value="Class_I_gatase-like"/>
</dbReference>
<evidence type="ECO:0000313" key="2">
    <source>
        <dbReference type="EMBL" id="CAB4580950.1"/>
    </source>
</evidence>
<feature type="domain" description="ThuA-like" evidence="1">
    <location>
        <begin position="75"/>
        <end position="254"/>
    </location>
</feature>
<accession>A0A6J6EWE4</accession>
<dbReference type="Pfam" id="PF06283">
    <property type="entry name" value="ThuA"/>
    <property type="match status" value="1"/>
</dbReference>
<name>A0A6J6EWE4_9ZZZZ</name>
<dbReference type="AlphaFoldDB" id="A0A6J6EWE4"/>
<evidence type="ECO:0000259" key="1">
    <source>
        <dbReference type="Pfam" id="PF06283"/>
    </source>
</evidence>